<name>A0A0B6Z993_9EUPU</name>
<protein>
    <submittedName>
        <fullName evidence="1">Uncharacterized protein</fullName>
    </submittedName>
</protein>
<sequence>REETSSIDVNGIDKADYDDFEDFSQNNYNTLKDDIEKEDQLASPISLSTSLDTRDIGAHRLENADPAIQNLLTRLRLWEQDKEAVHLGETQDDNLEDSHILHTTQHYQQQAQPLRYQQQIEPLRYQEQEIPMLPQLPPQKHHGILQTLMTPRLLDLLLSDNAESSYLRQFPAELKYFIHQNIHRIDQDFDPLT</sequence>
<feature type="non-terminal residue" evidence="1">
    <location>
        <position position="1"/>
    </location>
</feature>
<feature type="non-terminal residue" evidence="1">
    <location>
        <position position="193"/>
    </location>
</feature>
<evidence type="ECO:0000313" key="1">
    <source>
        <dbReference type="EMBL" id="CEK64305.1"/>
    </source>
</evidence>
<dbReference type="AlphaFoldDB" id="A0A0B6Z993"/>
<dbReference type="EMBL" id="HACG01017440">
    <property type="protein sequence ID" value="CEK64305.1"/>
    <property type="molecule type" value="Transcribed_RNA"/>
</dbReference>
<gene>
    <name evidence="1" type="primary">ORF51342</name>
</gene>
<proteinExistence type="predicted"/>
<reference evidence="1" key="1">
    <citation type="submission" date="2014-12" db="EMBL/GenBank/DDBJ databases">
        <title>Insight into the proteome of Arion vulgaris.</title>
        <authorList>
            <person name="Aradska J."/>
            <person name="Bulat T."/>
            <person name="Smidak R."/>
            <person name="Sarate P."/>
            <person name="Gangsoo J."/>
            <person name="Sialana F."/>
            <person name="Bilban M."/>
            <person name="Lubec G."/>
        </authorList>
    </citation>
    <scope>NUCLEOTIDE SEQUENCE</scope>
    <source>
        <tissue evidence="1">Skin</tissue>
    </source>
</reference>
<organism evidence="1">
    <name type="scientific">Arion vulgaris</name>
    <dbReference type="NCBI Taxonomy" id="1028688"/>
    <lineage>
        <taxon>Eukaryota</taxon>
        <taxon>Metazoa</taxon>
        <taxon>Spiralia</taxon>
        <taxon>Lophotrochozoa</taxon>
        <taxon>Mollusca</taxon>
        <taxon>Gastropoda</taxon>
        <taxon>Heterobranchia</taxon>
        <taxon>Euthyneura</taxon>
        <taxon>Panpulmonata</taxon>
        <taxon>Eupulmonata</taxon>
        <taxon>Stylommatophora</taxon>
        <taxon>Helicina</taxon>
        <taxon>Arionoidea</taxon>
        <taxon>Arionidae</taxon>
        <taxon>Arion</taxon>
    </lineage>
</organism>
<accession>A0A0B6Z993</accession>